<keyword evidence="1" id="KW-0472">Membrane</keyword>
<accession>A0A1V2LRB5</accession>
<dbReference type="InterPro" id="IPR029058">
    <property type="entry name" value="AB_hydrolase_fold"/>
</dbReference>
<feature type="domain" description="Serine aminopeptidase S33" evidence="2">
    <location>
        <begin position="113"/>
        <end position="215"/>
    </location>
</feature>
<dbReference type="EMBL" id="MQVM01000004">
    <property type="protein sequence ID" value="ONH76265.1"/>
    <property type="molecule type" value="Genomic_DNA"/>
</dbReference>
<comment type="caution">
    <text evidence="3">The sequence shown here is derived from an EMBL/GenBank/DDBJ whole genome shotgun (WGS) entry which is preliminary data.</text>
</comment>
<gene>
    <name evidence="3" type="ORF">BOH78_1217</name>
</gene>
<dbReference type="VEuPathDB" id="FungiDB:C5L36_0C10740"/>
<reference evidence="4" key="1">
    <citation type="journal article" date="2017" name="Genome Announc.">
        <title>Genome sequences of Cyberlindnera fabianii 65, Pichia kudriavzevii 129, and Saccharomyces cerevisiae 131 isolated from fermented masau fruits in Zimbabwe.</title>
        <authorList>
            <person name="van Rijswijck I.M.H."/>
            <person name="Derks M.F.L."/>
            <person name="Abee T."/>
            <person name="de Ridder D."/>
            <person name="Smid E.J."/>
        </authorList>
    </citation>
    <scope>NUCLEOTIDE SEQUENCE [LARGE SCALE GENOMIC DNA]</scope>
    <source>
        <strain evidence="4">129</strain>
    </source>
</reference>
<evidence type="ECO:0000313" key="3">
    <source>
        <dbReference type="EMBL" id="ONH76265.1"/>
    </source>
</evidence>
<dbReference type="GO" id="GO:0016020">
    <property type="term" value="C:membrane"/>
    <property type="evidence" value="ECO:0007669"/>
    <property type="project" value="TreeGrafter"/>
</dbReference>
<keyword evidence="1" id="KW-0812">Transmembrane</keyword>
<dbReference type="GO" id="GO:0008474">
    <property type="term" value="F:palmitoyl-(protein) hydrolase activity"/>
    <property type="evidence" value="ECO:0007669"/>
    <property type="project" value="TreeGrafter"/>
</dbReference>
<evidence type="ECO:0000259" key="2">
    <source>
        <dbReference type="Pfam" id="PF12146"/>
    </source>
</evidence>
<dbReference type="Pfam" id="PF12146">
    <property type="entry name" value="Hydrolase_4"/>
    <property type="match status" value="1"/>
</dbReference>
<keyword evidence="1" id="KW-1133">Transmembrane helix</keyword>
<dbReference type="PANTHER" id="PTHR12277">
    <property type="entry name" value="ALPHA/BETA HYDROLASE DOMAIN-CONTAINING PROTEIN"/>
    <property type="match status" value="1"/>
</dbReference>
<dbReference type="Gene3D" id="3.40.50.1820">
    <property type="entry name" value="alpha/beta hydrolase"/>
    <property type="match status" value="1"/>
</dbReference>
<sequence>MAVLHFLAQLARTLAVSGAALITVALVALYFFQRKLVYPSFLNKARIQVDTPDLFDLPYEEVKITTDDGETLHAYMLLHDSKSLEYTNKTILVLSPNVGNIGHFLPVVQYIYNELHYNVFIYSYRGYGKSTGSPTESGLKKDADAVMKYLASHNQVSKSSVITYGRSLGGAVAIYITAKYGKMISAMILENTFLNIPKVVPHIFPFLKYFSWLCCEFWDSEKDITKINSDIPCLFLAGTKDEIVPPSHMKELFTLVGVKNGSERKNFRVWREFKAYHNDTIVAPGYWEVWYDFVKNHVAPYGK</sequence>
<dbReference type="PANTHER" id="PTHR12277:SF81">
    <property type="entry name" value="PROTEIN ABHD13"/>
    <property type="match status" value="1"/>
</dbReference>
<protein>
    <submittedName>
        <fullName evidence="3">Protein bem46</fullName>
    </submittedName>
</protein>
<organism evidence="3 4">
    <name type="scientific">Pichia kudriavzevii</name>
    <name type="common">Yeast</name>
    <name type="synonym">Issatchenkia orientalis</name>
    <dbReference type="NCBI Taxonomy" id="4909"/>
    <lineage>
        <taxon>Eukaryota</taxon>
        <taxon>Fungi</taxon>
        <taxon>Dikarya</taxon>
        <taxon>Ascomycota</taxon>
        <taxon>Saccharomycotina</taxon>
        <taxon>Pichiomycetes</taxon>
        <taxon>Pichiales</taxon>
        <taxon>Pichiaceae</taxon>
        <taxon>Pichia</taxon>
    </lineage>
</organism>
<dbReference type="AlphaFoldDB" id="A0A1V2LRB5"/>
<dbReference type="InterPro" id="IPR022742">
    <property type="entry name" value="Hydrolase_4"/>
</dbReference>
<name>A0A1V2LRB5_PICKU</name>
<evidence type="ECO:0000313" key="4">
    <source>
        <dbReference type="Proteomes" id="UP000189274"/>
    </source>
</evidence>
<proteinExistence type="predicted"/>
<dbReference type="SUPFAM" id="SSF53474">
    <property type="entry name" value="alpha/beta-Hydrolases"/>
    <property type="match status" value="1"/>
</dbReference>
<dbReference type="Proteomes" id="UP000189274">
    <property type="component" value="Unassembled WGS sequence"/>
</dbReference>
<evidence type="ECO:0000256" key="1">
    <source>
        <dbReference type="SAM" id="Phobius"/>
    </source>
</evidence>
<feature type="transmembrane region" description="Helical" evidence="1">
    <location>
        <begin position="6"/>
        <end position="32"/>
    </location>
</feature>